<sequence>MDHRNFDVRYTNEEKGKGLFAFAAIKEGDVILEEEPLVCSQFSWNADYKYLACDHCLRPLETAEENACRLSGRKDLILPYLECCETKKSFITECPHCGAKYCSTKCLEKAWERYHQTLCLQMRNADINHPLIQLKETWKQMHYPPETATILLLARIVAMVNQASDRSAIISTFSQFCHKTINETQEIAHNLLGEKFVGQIDVLREMMQTAVDTQQVPQWFTPDGFRSLIALVGTNGQGIGTSAFSSWVKNVSALDLPDDQRMQVDKLIDRIYDEMEEVVGSFLNNEGSGLYVLQSSANHSCSPNAVVEFPYSNSTLVLRATKNIEPDEEICISYLDECQLERGLPCYFYIKYERVICKDN</sequence>
<name>A0ACC2N985_9HYME</name>
<evidence type="ECO:0000313" key="1">
    <source>
        <dbReference type="EMBL" id="KAJ8667241.1"/>
    </source>
</evidence>
<accession>A0ACC2N985</accession>
<organism evidence="1 2">
    <name type="scientific">Eretmocerus hayati</name>
    <dbReference type="NCBI Taxonomy" id="131215"/>
    <lineage>
        <taxon>Eukaryota</taxon>
        <taxon>Metazoa</taxon>
        <taxon>Ecdysozoa</taxon>
        <taxon>Arthropoda</taxon>
        <taxon>Hexapoda</taxon>
        <taxon>Insecta</taxon>
        <taxon>Pterygota</taxon>
        <taxon>Neoptera</taxon>
        <taxon>Endopterygota</taxon>
        <taxon>Hymenoptera</taxon>
        <taxon>Apocrita</taxon>
        <taxon>Proctotrupomorpha</taxon>
        <taxon>Chalcidoidea</taxon>
        <taxon>Aphelinidae</taxon>
        <taxon>Aphelininae</taxon>
        <taxon>Eretmocerus</taxon>
    </lineage>
</organism>
<proteinExistence type="predicted"/>
<reference evidence="1" key="1">
    <citation type="submission" date="2023-04" db="EMBL/GenBank/DDBJ databases">
        <title>A chromosome-level genome assembly of the parasitoid wasp Eretmocerus hayati.</title>
        <authorList>
            <person name="Zhong Y."/>
            <person name="Liu S."/>
            <person name="Liu Y."/>
        </authorList>
    </citation>
    <scope>NUCLEOTIDE SEQUENCE</scope>
    <source>
        <strain evidence="1">ZJU_SS_LIU_2023</strain>
    </source>
</reference>
<gene>
    <name evidence="1" type="ORF">QAD02_008903</name>
</gene>
<dbReference type="Proteomes" id="UP001239111">
    <property type="component" value="Chromosome 4"/>
</dbReference>
<dbReference type="EMBL" id="CM056744">
    <property type="protein sequence ID" value="KAJ8667241.1"/>
    <property type="molecule type" value="Genomic_DNA"/>
</dbReference>
<keyword evidence="2" id="KW-1185">Reference proteome</keyword>
<protein>
    <submittedName>
        <fullName evidence="1">Uncharacterized protein</fullName>
    </submittedName>
</protein>
<comment type="caution">
    <text evidence="1">The sequence shown here is derived from an EMBL/GenBank/DDBJ whole genome shotgun (WGS) entry which is preliminary data.</text>
</comment>
<evidence type="ECO:0000313" key="2">
    <source>
        <dbReference type="Proteomes" id="UP001239111"/>
    </source>
</evidence>